<feature type="binding site" evidence="8">
    <location>
        <position position="77"/>
    </location>
    <ligand>
        <name>shikimate</name>
        <dbReference type="ChEBI" id="CHEBI:36208"/>
    </ligand>
</feature>
<dbReference type="PANTHER" id="PTHR21089:SF1">
    <property type="entry name" value="BIFUNCTIONAL 3-DEHYDROQUINATE DEHYDRATASE_SHIKIMATE DEHYDROGENASE, CHLOROPLASTIC"/>
    <property type="match status" value="1"/>
</dbReference>
<protein>
    <recommendedName>
        <fullName evidence="2 8">Shikimate dehydrogenase (NADP(+))</fullName>
        <shortName evidence="8">SDH</shortName>
        <ecNumber evidence="2 8">1.1.1.25</ecNumber>
    </recommendedName>
</protein>
<feature type="binding site" evidence="8">
    <location>
        <begin position="4"/>
        <end position="6"/>
    </location>
    <ligand>
        <name>shikimate</name>
        <dbReference type="ChEBI" id="CHEBI:36208"/>
    </ligand>
</feature>
<dbReference type="InterPro" id="IPR022893">
    <property type="entry name" value="Shikimate_DH_fam"/>
</dbReference>
<dbReference type="EMBL" id="BMXA01000005">
    <property type="protein sequence ID" value="GHA15273.1"/>
    <property type="molecule type" value="Genomic_DNA"/>
</dbReference>
<comment type="subunit">
    <text evidence="8">Homodimer.</text>
</comment>
<dbReference type="GO" id="GO:0005829">
    <property type="term" value="C:cytosol"/>
    <property type="evidence" value="ECO:0007669"/>
    <property type="project" value="TreeGrafter"/>
</dbReference>
<comment type="caution">
    <text evidence="8">Lacks conserved residue(s) required for the propagation of feature annotation.</text>
</comment>
<evidence type="ECO:0000313" key="12">
    <source>
        <dbReference type="Proteomes" id="UP000614811"/>
    </source>
</evidence>
<accession>A0A918RXV7</accession>
<dbReference type="HAMAP" id="MF_00222">
    <property type="entry name" value="Shikimate_DH_AroE"/>
    <property type="match status" value="1"/>
</dbReference>
<dbReference type="GO" id="GO:0009073">
    <property type="term" value="P:aromatic amino acid family biosynthetic process"/>
    <property type="evidence" value="ECO:0007669"/>
    <property type="project" value="UniProtKB-KW"/>
</dbReference>
<comment type="function">
    <text evidence="8">Involved in the biosynthesis of the chorismate, which leads to the biosynthesis of aromatic amino acids. Catalyzes the reversible NADPH linked reduction of 3-dehydroshikimate (DHSA) to yield shikimate (SA).</text>
</comment>
<keyword evidence="6 8" id="KW-0057">Aromatic amino acid biosynthesis</keyword>
<dbReference type="InterPro" id="IPR036291">
    <property type="entry name" value="NAD(P)-bd_dom_sf"/>
</dbReference>
<feature type="binding site" evidence="8">
    <location>
        <position position="234"/>
    </location>
    <ligand>
        <name>NADP(+)</name>
        <dbReference type="ChEBI" id="CHEBI:58349"/>
    </ligand>
</feature>
<keyword evidence="12" id="KW-1185">Reference proteome</keyword>
<dbReference type="PANTHER" id="PTHR21089">
    <property type="entry name" value="SHIKIMATE DEHYDROGENASE"/>
    <property type="match status" value="1"/>
</dbReference>
<dbReference type="SUPFAM" id="SSF53223">
    <property type="entry name" value="Aminoacid dehydrogenase-like, N-terminal domain"/>
    <property type="match status" value="1"/>
</dbReference>
<dbReference type="Gene3D" id="3.40.50.720">
    <property type="entry name" value="NAD(P)-binding Rossmann-like Domain"/>
    <property type="match status" value="1"/>
</dbReference>
<comment type="catalytic activity">
    <reaction evidence="7 8">
        <text>shikimate + NADP(+) = 3-dehydroshikimate + NADPH + H(+)</text>
        <dbReference type="Rhea" id="RHEA:17737"/>
        <dbReference type="ChEBI" id="CHEBI:15378"/>
        <dbReference type="ChEBI" id="CHEBI:16630"/>
        <dbReference type="ChEBI" id="CHEBI:36208"/>
        <dbReference type="ChEBI" id="CHEBI:57783"/>
        <dbReference type="ChEBI" id="CHEBI:58349"/>
        <dbReference type="EC" id="1.1.1.25"/>
    </reaction>
</comment>
<evidence type="ECO:0000256" key="3">
    <source>
        <dbReference type="ARBA" id="ARBA00022605"/>
    </source>
</evidence>
<dbReference type="GO" id="GO:0050661">
    <property type="term" value="F:NADP binding"/>
    <property type="evidence" value="ECO:0007669"/>
    <property type="project" value="InterPro"/>
</dbReference>
<sequence>MGHSLSPVLHKAIYRQLEIDDASYRTVELPEERLKGFFSGFRVGGFDGVNVTTPHKFHVIQLLDEVDSKAKLINAVNCVNRVGNKLTGYNTDLLGFAYSLRQNDVQIEGNQFAILGAGGSAQAVGAVLAEGEAKRVLIINRTQERAEQLKSVILAVNDAIDVILCDEAELAQRAPELDCIINTTSVGMAPNVKVSPLSKSIFHEGCLAFDLVYNPKQTQFLIDAEKQGANTVNGLQMLVAQAVYSVEIWMGGNIVAHVDMNALVRDLEKAIK</sequence>
<feature type="binding site" evidence="8">
    <location>
        <begin position="140"/>
        <end position="145"/>
    </location>
    <ligand>
        <name>NADP(+)</name>
        <dbReference type="ChEBI" id="CHEBI:58349"/>
    </ligand>
</feature>
<evidence type="ECO:0000256" key="7">
    <source>
        <dbReference type="ARBA" id="ARBA00049442"/>
    </source>
</evidence>
<feature type="binding site" evidence="8">
    <location>
        <position position="211"/>
    </location>
    <ligand>
        <name>NADP(+)</name>
        <dbReference type="ChEBI" id="CHEBI:58349"/>
    </ligand>
</feature>
<dbReference type="InterPro" id="IPR011342">
    <property type="entry name" value="Shikimate_DH"/>
</dbReference>
<dbReference type="Proteomes" id="UP000614811">
    <property type="component" value="Unassembled WGS sequence"/>
</dbReference>
<dbReference type="InterPro" id="IPR013708">
    <property type="entry name" value="Shikimate_DH-bd_N"/>
</dbReference>
<dbReference type="CDD" id="cd01065">
    <property type="entry name" value="NAD_bind_Shikimate_DH"/>
    <property type="match status" value="1"/>
</dbReference>
<keyword evidence="3 8" id="KW-0028">Amino-acid biosynthesis</keyword>
<reference evidence="11" key="2">
    <citation type="submission" date="2020-09" db="EMBL/GenBank/DDBJ databases">
        <authorList>
            <person name="Sun Q."/>
            <person name="Kim S."/>
        </authorList>
    </citation>
    <scope>NUCLEOTIDE SEQUENCE</scope>
    <source>
        <strain evidence="11">KCTC 12711</strain>
    </source>
</reference>
<dbReference type="GO" id="GO:0004764">
    <property type="term" value="F:shikimate 3-dehydrogenase (NADP+) activity"/>
    <property type="evidence" value="ECO:0007669"/>
    <property type="project" value="UniProtKB-UniRule"/>
</dbReference>
<feature type="binding site" evidence="8">
    <location>
        <position position="241"/>
    </location>
    <ligand>
        <name>shikimate</name>
        <dbReference type="ChEBI" id="CHEBI:36208"/>
    </ligand>
</feature>
<comment type="similarity">
    <text evidence="8">Belongs to the shikimate dehydrogenase family.</text>
</comment>
<comment type="caution">
    <text evidence="11">The sequence shown here is derived from an EMBL/GenBank/DDBJ whole genome shotgun (WGS) entry which is preliminary data.</text>
</comment>
<feature type="active site" description="Proton acceptor" evidence="8">
    <location>
        <position position="56"/>
    </location>
</feature>
<dbReference type="InterPro" id="IPR046346">
    <property type="entry name" value="Aminoacid_DH-like_N_sf"/>
</dbReference>
<reference evidence="11" key="1">
    <citation type="journal article" date="2014" name="Int. J. Syst. Evol. Microbiol.">
        <title>Complete genome sequence of Corynebacterium casei LMG S-19264T (=DSM 44701T), isolated from a smear-ripened cheese.</title>
        <authorList>
            <consortium name="US DOE Joint Genome Institute (JGI-PGF)"/>
            <person name="Walter F."/>
            <person name="Albersmeier A."/>
            <person name="Kalinowski J."/>
            <person name="Ruckert C."/>
        </authorList>
    </citation>
    <scope>NUCLEOTIDE SEQUENCE</scope>
    <source>
        <strain evidence="11">KCTC 12711</strain>
    </source>
</reference>
<gene>
    <name evidence="8 11" type="primary">aroE</name>
    <name evidence="11" type="ORF">GCM10008090_26040</name>
</gene>
<evidence type="ECO:0000256" key="8">
    <source>
        <dbReference type="HAMAP-Rule" id="MF_00222"/>
    </source>
</evidence>
<dbReference type="EC" id="1.1.1.25" evidence="2 8"/>
<feature type="binding site" evidence="8">
    <location>
        <begin position="116"/>
        <end position="120"/>
    </location>
    <ligand>
        <name>NADP(+)</name>
        <dbReference type="ChEBI" id="CHEBI:58349"/>
    </ligand>
</feature>
<evidence type="ECO:0000256" key="4">
    <source>
        <dbReference type="ARBA" id="ARBA00022857"/>
    </source>
</evidence>
<dbReference type="Pfam" id="PF01488">
    <property type="entry name" value="Shikimate_DH"/>
    <property type="match status" value="1"/>
</dbReference>
<evidence type="ECO:0000256" key="2">
    <source>
        <dbReference type="ARBA" id="ARBA00012962"/>
    </source>
</evidence>
<feature type="domain" description="Shikimate dehydrogenase substrate binding N-terminal" evidence="10">
    <location>
        <begin position="2"/>
        <end position="79"/>
    </location>
</feature>
<evidence type="ECO:0000256" key="6">
    <source>
        <dbReference type="ARBA" id="ARBA00023141"/>
    </source>
</evidence>
<feature type="binding site" evidence="8">
    <location>
        <position position="213"/>
    </location>
    <ligand>
        <name>shikimate</name>
        <dbReference type="ChEBI" id="CHEBI:36208"/>
    </ligand>
</feature>
<evidence type="ECO:0000313" key="11">
    <source>
        <dbReference type="EMBL" id="GHA15273.1"/>
    </source>
</evidence>
<evidence type="ECO:0000259" key="9">
    <source>
        <dbReference type="Pfam" id="PF01488"/>
    </source>
</evidence>
<proteinExistence type="inferred from homology"/>
<dbReference type="GO" id="GO:0008652">
    <property type="term" value="P:amino acid biosynthetic process"/>
    <property type="evidence" value="ECO:0007669"/>
    <property type="project" value="UniProtKB-KW"/>
</dbReference>
<dbReference type="Pfam" id="PF08501">
    <property type="entry name" value="Shikimate_dh_N"/>
    <property type="match status" value="1"/>
</dbReference>
<dbReference type="NCBIfam" id="TIGR00507">
    <property type="entry name" value="aroE"/>
    <property type="match status" value="1"/>
</dbReference>
<comment type="pathway">
    <text evidence="1 8">Metabolic intermediate biosynthesis; chorismate biosynthesis; chorismate from D-erythrose 4-phosphate and phosphoenolpyruvate: step 4/7.</text>
</comment>
<organism evidence="11 12">
    <name type="scientific">Arenicella chitinivorans</name>
    <dbReference type="NCBI Taxonomy" id="1329800"/>
    <lineage>
        <taxon>Bacteria</taxon>
        <taxon>Pseudomonadati</taxon>
        <taxon>Pseudomonadota</taxon>
        <taxon>Gammaproteobacteria</taxon>
        <taxon>Arenicellales</taxon>
        <taxon>Arenicellaceae</taxon>
        <taxon>Arenicella</taxon>
    </lineage>
</organism>
<dbReference type="InterPro" id="IPR006151">
    <property type="entry name" value="Shikm_DH/Glu-tRNA_Rdtase"/>
</dbReference>
<dbReference type="GO" id="GO:0019632">
    <property type="term" value="P:shikimate metabolic process"/>
    <property type="evidence" value="ECO:0007669"/>
    <property type="project" value="InterPro"/>
</dbReference>
<dbReference type="Gene3D" id="3.40.50.10860">
    <property type="entry name" value="Leucine Dehydrogenase, chain A, domain 1"/>
    <property type="match status" value="1"/>
</dbReference>
<dbReference type="GO" id="GO:0009423">
    <property type="term" value="P:chorismate biosynthetic process"/>
    <property type="evidence" value="ECO:0007669"/>
    <property type="project" value="UniProtKB-UniRule"/>
</dbReference>
<evidence type="ECO:0000259" key="10">
    <source>
        <dbReference type="Pfam" id="PF08501"/>
    </source>
</evidence>
<name>A0A918RXV7_9GAMM</name>
<keyword evidence="5 8" id="KW-0560">Oxidoreductase</keyword>
<evidence type="ECO:0000256" key="1">
    <source>
        <dbReference type="ARBA" id="ARBA00004871"/>
    </source>
</evidence>
<dbReference type="SUPFAM" id="SSF51735">
    <property type="entry name" value="NAD(P)-binding Rossmann-fold domains"/>
    <property type="match status" value="1"/>
</dbReference>
<feature type="domain" description="Quinate/shikimate 5-dehydrogenase/glutamyl-tRNA reductase" evidence="9">
    <location>
        <begin position="106"/>
        <end position="185"/>
    </location>
</feature>
<feature type="binding site" evidence="8">
    <location>
        <position position="92"/>
    </location>
    <ligand>
        <name>shikimate</name>
        <dbReference type="ChEBI" id="CHEBI:36208"/>
    </ligand>
</feature>
<feature type="binding site" evidence="8">
    <location>
        <position position="52"/>
    </location>
    <ligand>
        <name>shikimate</name>
        <dbReference type="ChEBI" id="CHEBI:36208"/>
    </ligand>
</feature>
<dbReference type="AlphaFoldDB" id="A0A918RXV7"/>
<evidence type="ECO:0000256" key="5">
    <source>
        <dbReference type="ARBA" id="ARBA00023002"/>
    </source>
</evidence>
<keyword evidence="4 8" id="KW-0521">NADP</keyword>